<dbReference type="PANTHER" id="PTHR42729:SF1">
    <property type="entry name" value="OLIGO_DIPEPTIDE TRANSPORT, PERMEASE PROTEIN (DPPC-2)"/>
    <property type="match status" value="1"/>
</dbReference>
<feature type="transmembrane region" description="Helical" evidence="5">
    <location>
        <begin position="139"/>
        <end position="158"/>
    </location>
</feature>
<evidence type="ECO:0000256" key="2">
    <source>
        <dbReference type="ARBA" id="ARBA00022692"/>
    </source>
</evidence>
<dbReference type="EMBL" id="JAVDPW010000010">
    <property type="protein sequence ID" value="MDR6292936.1"/>
    <property type="molecule type" value="Genomic_DNA"/>
</dbReference>
<dbReference type="SUPFAM" id="SSF161098">
    <property type="entry name" value="MetI-like"/>
    <property type="match status" value="1"/>
</dbReference>
<feature type="domain" description="ABC transmembrane type-1" evidence="6">
    <location>
        <begin position="74"/>
        <end position="267"/>
    </location>
</feature>
<dbReference type="InterPro" id="IPR035906">
    <property type="entry name" value="MetI-like_sf"/>
</dbReference>
<dbReference type="PANTHER" id="PTHR42729">
    <property type="entry name" value="OLIGO/DIPEPTIDE TRANSPORT, PERMEASE PROTEIN (DPPC-2)"/>
    <property type="match status" value="1"/>
</dbReference>
<dbReference type="InterPro" id="IPR000515">
    <property type="entry name" value="MetI-like"/>
</dbReference>
<dbReference type="Gene3D" id="1.10.3720.10">
    <property type="entry name" value="MetI-like"/>
    <property type="match status" value="1"/>
</dbReference>
<evidence type="ECO:0000256" key="3">
    <source>
        <dbReference type="ARBA" id="ARBA00022989"/>
    </source>
</evidence>
<keyword evidence="8" id="KW-1185">Reference proteome</keyword>
<name>A0ABU1JWE0_9PROT</name>
<comment type="similarity">
    <text evidence="5">Belongs to the binding-protein-dependent transport system permease family.</text>
</comment>
<comment type="caution">
    <text evidence="7">The sequence shown here is derived from an EMBL/GenBank/DDBJ whole genome shotgun (WGS) entry which is preliminary data.</text>
</comment>
<evidence type="ECO:0000259" key="6">
    <source>
        <dbReference type="PROSITE" id="PS50928"/>
    </source>
</evidence>
<dbReference type="CDD" id="cd06261">
    <property type="entry name" value="TM_PBP2"/>
    <property type="match status" value="1"/>
</dbReference>
<dbReference type="RefSeq" id="WP_309799470.1">
    <property type="nucleotide sequence ID" value="NZ_JAVDPW010000010.1"/>
</dbReference>
<gene>
    <name evidence="7" type="ORF">E9232_005481</name>
</gene>
<keyword evidence="3 5" id="KW-1133">Transmembrane helix</keyword>
<keyword evidence="4 5" id="KW-0472">Membrane</keyword>
<feature type="transmembrane region" description="Helical" evidence="5">
    <location>
        <begin position="245"/>
        <end position="270"/>
    </location>
</feature>
<sequence length="285" mass="32104">MFKILRDLLRYNLEFLAGVVLTGIVLVLVILSYVSPYDEMAMYAVPPDMPPSWDYWLGTTSRGQDVFWQITASLRNTLYFGAIVAAVSRVIALVVGLVSGYAGGRVDQAMMAVNDTLGALPNIPILLLIYFVMRDQMSWWLLALVAALLGWTYDSRLIRSVALSLKTREFTRHAVFSGMRTPQILLREHLPYVMPIVFFTTMNNLIWAIGLEVTLSVLGFSDINRPTVGGMIYWANSHSAMVAGVWWWVAFPMLFVAILFLGLFMLAMSVNEYIDPRSRLNRMGA</sequence>
<feature type="transmembrane region" description="Helical" evidence="5">
    <location>
        <begin position="189"/>
        <end position="210"/>
    </location>
</feature>
<feature type="transmembrane region" description="Helical" evidence="5">
    <location>
        <begin position="12"/>
        <end position="34"/>
    </location>
</feature>
<proteinExistence type="inferred from homology"/>
<evidence type="ECO:0000256" key="4">
    <source>
        <dbReference type="ARBA" id="ARBA00023136"/>
    </source>
</evidence>
<evidence type="ECO:0000313" key="8">
    <source>
        <dbReference type="Proteomes" id="UP001262410"/>
    </source>
</evidence>
<comment type="subcellular location">
    <subcellularLocation>
        <location evidence="1 5">Cell membrane</location>
        <topology evidence="1 5">Multi-pass membrane protein</topology>
    </subcellularLocation>
</comment>
<dbReference type="PROSITE" id="PS50928">
    <property type="entry name" value="ABC_TM1"/>
    <property type="match status" value="1"/>
</dbReference>
<feature type="transmembrane region" description="Helical" evidence="5">
    <location>
        <begin position="116"/>
        <end position="133"/>
    </location>
</feature>
<feature type="transmembrane region" description="Helical" evidence="5">
    <location>
        <begin position="78"/>
        <end position="104"/>
    </location>
</feature>
<evidence type="ECO:0000313" key="7">
    <source>
        <dbReference type="EMBL" id="MDR6292936.1"/>
    </source>
</evidence>
<evidence type="ECO:0000256" key="1">
    <source>
        <dbReference type="ARBA" id="ARBA00004651"/>
    </source>
</evidence>
<evidence type="ECO:0000256" key="5">
    <source>
        <dbReference type="RuleBase" id="RU363032"/>
    </source>
</evidence>
<accession>A0ABU1JWE0</accession>
<dbReference type="Pfam" id="PF00528">
    <property type="entry name" value="BPD_transp_1"/>
    <property type="match status" value="1"/>
</dbReference>
<protein>
    <submittedName>
        <fullName evidence="7">Peptide/nickel transport system permease protein</fullName>
    </submittedName>
</protein>
<reference evidence="7 8" key="1">
    <citation type="submission" date="2023-07" db="EMBL/GenBank/DDBJ databases">
        <title>Sorghum-associated microbial communities from plants grown in Nebraska, USA.</title>
        <authorList>
            <person name="Schachtman D."/>
        </authorList>
    </citation>
    <scope>NUCLEOTIDE SEQUENCE [LARGE SCALE GENOMIC DNA]</scope>
    <source>
        <strain evidence="7 8">584</strain>
    </source>
</reference>
<keyword evidence="2 5" id="KW-0812">Transmembrane</keyword>
<keyword evidence="5" id="KW-0813">Transport</keyword>
<dbReference type="Proteomes" id="UP001262410">
    <property type="component" value="Unassembled WGS sequence"/>
</dbReference>
<organism evidence="7 8">
    <name type="scientific">Inquilinus ginsengisoli</name>
    <dbReference type="NCBI Taxonomy" id="363840"/>
    <lineage>
        <taxon>Bacteria</taxon>
        <taxon>Pseudomonadati</taxon>
        <taxon>Pseudomonadota</taxon>
        <taxon>Alphaproteobacteria</taxon>
        <taxon>Rhodospirillales</taxon>
        <taxon>Rhodospirillaceae</taxon>
        <taxon>Inquilinus</taxon>
    </lineage>
</organism>